<evidence type="ECO:0000256" key="3">
    <source>
        <dbReference type="ARBA" id="ARBA00023002"/>
    </source>
</evidence>
<dbReference type="InterPro" id="IPR036291">
    <property type="entry name" value="NAD(P)-bd_dom_sf"/>
</dbReference>
<dbReference type="GeneID" id="85330762"/>
<evidence type="ECO:0000256" key="4">
    <source>
        <dbReference type="RuleBase" id="RU000363"/>
    </source>
</evidence>
<sequence>MTATCPPQKTVLVTGCSDGGLGAALALAFARQNFRVFATARDPARVATASSHANIEVLRLDVTSAESIAACAAEVSGRTGGRGLDVVVNNAGAIFVLPLLDTAVADARRLFEVNVWGMLAVTQAFAPLLITAKGTVLNISSLAGAAKMAWQGAYNSSKAAMTFLSETLRIELRPLGVRVVTAMVGEVETTLYAGAAAVGSFSLPAGSRYRQIEAVIGRQARGELQASNERAEVTAGNIVRDVLSGTNGPIWRGGVAGFAKYATWLMPARLFEWILHKDRGVYDLNQG</sequence>
<evidence type="ECO:0000256" key="2">
    <source>
        <dbReference type="ARBA" id="ARBA00022857"/>
    </source>
</evidence>
<organism evidence="5 6">
    <name type="scientific">Lasiosphaeria miniovina</name>
    <dbReference type="NCBI Taxonomy" id="1954250"/>
    <lineage>
        <taxon>Eukaryota</taxon>
        <taxon>Fungi</taxon>
        <taxon>Dikarya</taxon>
        <taxon>Ascomycota</taxon>
        <taxon>Pezizomycotina</taxon>
        <taxon>Sordariomycetes</taxon>
        <taxon>Sordariomycetidae</taxon>
        <taxon>Sordariales</taxon>
        <taxon>Lasiosphaeriaceae</taxon>
        <taxon>Lasiosphaeria</taxon>
    </lineage>
</organism>
<dbReference type="Pfam" id="PF00106">
    <property type="entry name" value="adh_short"/>
    <property type="match status" value="1"/>
</dbReference>
<dbReference type="GO" id="GO:0005811">
    <property type="term" value="C:lipid droplet"/>
    <property type="evidence" value="ECO:0007669"/>
    <property type="project" value="TreeGrafter"/>
</dbReference>
<reference evidence="5" key="1">
    <citation type="submission" date="2023-06" db="EMBL/GenBank/DDBJ databases">
        <title>Genome-scale phylogeny and comparative genomics of the fungal order Sordariales.</title>
        <authorList>
            <consortium name="Lawrence Berkeley National Laboratory"/>
            <person name="Hensen N."/>
            <person name="Bonometti L."/>
            <person name="Westerberg I."/>
            <person name="Brannstrom I.O."/>
            <person name="Guillou S."/>
            <person name="Cros-Aarteil S."/>
            <person name="Calhoun S."/>
            <person name="Haridas S."/>
            <person name="Kuo A."/>
            <person name="Mondo S."/>
            <person name="Pangilinan J."/>
            <person name="Riley R."/>
            <person name="LaButti K."/>
            <person name="Andreopoulos B."/>
            <person name="Lipzen A."/>
            <person name="Chen C."/>
            <person name="Yanf M."/>
            <person name="Daum C."/>
            <person name="Ng V."/>
            <person name="Clum A."/>
            <person name="Steindorff A."/>
            <person name="Ohm R."/>
            <person name="Martin F."/>
            <person name="Silar P."/>
            <person name="Natvig D."/>
            <person name="Lalanne C."/>
            <person name="Gautier V."/>
            <person name="Ament-velasquez S.L."/>
            <person name="Kruys A."/>
            <person name="Hutchinson M.I."/>
            <person name="Powell A.J."/>
            <person name="Barry K."/>
            <person name="Miller A.N."/>
            <person name="Grigoriev I.V."/>
            <person name="Debuchy R."/>
            <person name="Gladieux P."/>
            <person name="Thoren M.H."/>
            <person name="Johannesson H."/>
        </authorList>
    </citation>
    <scope>NUCLEOTIDE SEQUENCE</scope>
    <source>
        <strain evidence="5">SMH2392-1A</strain>
    </source>
</reference>
<dbReference type="EMBL" id="JAUIRO010000005">
    <property type="protein sequence ID" value="KAK0713571.1"/>
    <property type="molecule type" value="Genomic_DNA"/>
</dbReference>
<dbReference type="PROSITE" id="PS00061">
    <property type="entry name" value="ADH_SHORT"/>
    <property type="match status" value="1"/>
</dbReference>
<dbReference type="Proteomes" id="UP001172101">
    <property type="component" value="Unassembled WGS sequence"/>
</dbReference>
<comment type="similarity">
    <text evidence="1 4">Belongs to the short-chain dehydrogenases/reductases (SDR) family.</text>
</comment>
<proteinExistence type="inferred from homology"/>
<dbReference type="PANTHER" id="PTHR44169:SF6">
    <property type="entry name" value="NADPH-DEPENDENT 1-ACYLDIHYDROXYACETONE PHOSPHATE REDUCTASE"/>
    <property type="match status" value="1"/>
</dbReference>
<dbReference type="GO" id="GO:0019433">
    <property type="term" value="P:triglyceride catabolic process"/>
    <property type="evidence" value="ECO:0007669"/>
    <property type="project" value="TreeGrafter"/>
</dbReference>
<keyword evidence="2" id="KW-0521">NADP</keyword>
<dbReference type="GO" id="GO:0000140">
    <property type="term" value="F:acylglycerone-phosphate reductase (NADP+) activity"/>
    <property type="evidence" value="ECO:0007669"/>
    <property type="project" value="TreeGrafter"/>
</dbReference>
<dbReference type="RefSeq" id="XP_060294894.1">
    <property type="nucleotide sequence ID" value="XM_060447492.1"/>
</dbReference>
<accession>A0AA40DUC9</accession>
<dbReference type="PANTHER" id="PTHR44169">
    <property type="entry name" value="NADPH-DEPENDENT 1-ACYLDIHYDROXYACETONE PHOSPHATE REDUCTASE"/>
    <property type="match status" value="1"/>
</dbReference>
<dbReference type="PRINTS" id="PR00081">
    <property type="entry name" value="GDHRDH"/>
</dbReference>
<keyword evidence="6" id="KW-1185">Reference proteome</keyword>
<protein>
    <recommendedName>
        <fullName evidence="7">NADPH-dependent 1-acyldihydroxyacetone phosphate reductase</fullName>
    </recommendedName>
</protein>
<dbReference type="GO" id="GO:0004806">
    <property type="term" value="F:triacylglycerol lipase activity"/>
    <property type="evidence" value="ECO:0007669"/>
    <property type="project" value="TreeGrafter"/>
</dbReference>
<comment type="caution">
    <text evidence="5">The sequence shown here is derived from an EMBL/GenBank/DDBJ whole genome shotgun (WGS) entry which is preliminary data.</text>
</comment>
<evidence type="ECO:0000313" key="5">
    <source>
        <dbReference type="EMBL" id="KAK0713571.1"/>
    </source>
</evidence>
<keyword evidence="3" id="KW-0560">Oxidoreductase</keyword>
<evidence type="ECO:0000256" key="1">
    <source>
        <dbReference type="ARBA" id="ARBA00006484"/>
    </source>
</evidence>
<dbReference type="PRINTS" id="PR00080">
    <property type="entry name" value="SDRFAMILY"/>
</dbReference>
<gene>
    <name evidence="5" type="ORF">B0T26DRAFT_833177</name>
</gene>
<dbReference type="AlphaFoldDB" id="A0AA40DUC9"/>
<dbReference type="SUPFAM" id="SSF51735">
    <property type="entry name" value="NAD(P)-binding Rossmann-fold domains"/>
    <property type="match status" value="1"/>
</dbReference>
<dbReference type="InterPro" id="IPR020904">
    <property type="entry name" value="Sc_DH/Rdtase_CS"/>
</dbReference>
<dbReference type="GO" id="GO:0006654">
    <property type="term" value="P:phosphatidic acid biosynthetic process"/>
    <property type="evidence" value="ECO:0007669"/>
    <property type="project" value="TreeGrafter"/>
</dbReference>
<evidence type="ECO:0008006" key="7">
    <source>
        <dbReference type="Google" id="ProtNLM"/>
    </source>
</evidence>
<name>A0AA40DUC9_9PEZI</name>
<dbReference type="Gene3D" id="3.40.50.720">
    <property type="entry name" value="NAD(P)-binding Rossmann-like Domain"/>
    <property type="match status" value="1"/>
</dbReference>
<dbReference type="InterPro" id="IPR002347">
    <property type="entry name" value="SDR_fam"/>
</dbReference>
<dbReference type="GO" id="GO:0005783">
    <property type="term" value="C:endoplasmic reticulum"/>
    <property type="evidence" value="ECO:0007669"/>
    <property type="project" value="TreeGrafter"/>
</dbReference>
<evidence type="ECO:0000313" key="6">
    <source>
        <dbReference type="Proteomes" id="UP001172101"/>
    </source>
</evidence>